<dbReference type="EC" id="3.5.1.19" evidence="6"/>
<dbReference type="SUPFAM" id="SSF52499">
    <property type="entry name" value="Isochorismatase-like hydrolases"/>
    <property type="match status" value="1"/>
</dbReference>
<evidence type="ECO:0000256" key="6">
    <source>
        <dbReference type="ARBA" id="ARBA00039017"/>
    </source>
</evidence>
<evidence type="ECO:0000256" key="5">
    <source>
        <dbReference type="ARBA" id="ARBA00037900"/>
    </source>
</evidence>
<proteinExistence type="inferred from homology"/>
<evidence type="ECO:0000256" key="2">
    <source>
        <dbReference type="ARBA" id="ARBA00022642"/>
    </source>
</evidence>
<gene>
    <name evidence="9" type="ORF">A2482_05190</name>
</gene>
<organism evidence="9 10">
    <name type="scientific">Candidatus Falkowbacteria bacterium RIFOXYC2_FULL_48_21</name>
    <dbReference type="NCBI Taxonomy" id="1798005"/>
    <lineage>
        <taxon>Bacteria</taxon>
        <taxon>Candidatus Falkowiibacteriota</taxon>
    </lineage>
</organism>
<sequence length="184" mass="19830">MKKALLVIDLVNSFRPGWELPVGGMDDIIEPINRLMASGEYDVIVVVGEWHPHDHCSFARWGRHGEAGTPGAEFHPDLNLRFASMILRKGVDGDVDCTSAFASHVDAKGVRRETGLDGYFSTLGVTDVDCCGVALEVCVTDSGVDSASRGYRTRVLRSLTRSIDSANDAAVIVKLRATGVAVID</sequence>
<evidence type="ECO:0000259" key="8">
    <source>
        <dbReference type="Pfam" id="PF00857"/>
    </source>
</evidence>
<evidence type="ECO:0000256" key="7">
    <source>
        <dbReference type="ARBA" id="ARBA00043224"/>
    </source>
</evidence>
<dbReference type="InterPro" id="IPR000868">
    <property type="entry name" value="Isochorismatase-like_dom"/>
</dbReference>
<evidence type="ECO:0000256" key="4">
    <source>
        <dbReference type="ARBA" id="ARBA00022801"/>
    </source>
</evidence>
<dbReference type="PANTHER" id="PTHR11080">
    <property type="entry name" value="PYRAZINAMIDASE/NICOTINAMIDASE"/>
    <property type="match status" value="1"/>
</dbReference>
<dbReference type="EMBL" id="MFGM01000044">
    <property type="protein sequence ID" value="OGF35761.1"/>
    <property type="molecule type" value="Genomic_DNA"/>
</dbReference>
<evidence type="ECO:0000313" key="9">
    <source>
        <dbReference type="EMBL" id="OGF35761.1"/>
    </source>
</evidence>
<evidence type="ECO:0000256" key="3">
    <source>
        <dbReference type="ARBA" id="ARBA00022723"/>
    </source>
</evidence>
<dbReference type="AlphaFoldDB" id="A0A1F5TBD1"/>
<evidence type="ECO:0000256" key="1">
    <source>
        <dbReference type="ARBA" id="ARBA00006336"/>
    </source>
</evidence>
<dbReference type="GO" id="GO:0019363">
    <property type="term" value="P:pyridine nucleotide biosynthetic process"/>
    <property type="evidence" value="ECO:0007669"/>
    <property type="project" value="UniProtKB-KW"/>
</dbReference>
<dbReference type="GO" id="GO:0046872">
    <property type="term" value="F:metal ion binding"/>
    <property type="evidence" value="ECO:0007669"/>
    <property type="project" value="UniProtKB-KW"/>
</dbReference>
<comment type="caution">
    <text evidence="9">The sequence shown here is derived from an EMBL/GenBank/DDBJ whole genome shotgun (WGS) entry which is preliminary data.</text>
</comment>
<dbReference type="InterPro" id="IPR052347">
    <property type="entry name" value="Isochorismatase_Nicotinamidase"/>
</dbReference>
<keyword evidence="4" id="KW-0378">Hydrolase</keyword>
<keyword evidence="2" id="KW-0662">Pyridine nucleotide biosynthesis</keyword>
<keyword evidence="3" id="KW-0479">Metal-binding</keyword>
<dbReference type="PANTHER" id="PTHR11080:SF2">
    <property type="entry name" value="LD05707P"/>
    <property type="match status" value="1"/>
</dbReference>
<accession>A0A1F5TBD1</accession>
<dbReference type="InterPro" id="IPR036380">
    <property type="entry name" value="Isochorismatase-like_sf"/>
</dbReference>
<dbReference type="Proteomes" id="UP000178656">
    <property type="component" value="Unassembled WGS sequence"/>
</dbReference>
<dbReference type="GO" id="GO:0008936">
    <property type="term" value="F:nicotinamidase activity"/>
    <property type="evidence" value="ECO:0007669"/>
    <property type="project" value="UniProtKB-EC"/>
</dbReference>
<name>A0A1F5TBD1_9BACT</name>
<reference evidence="9 10" key="1">
    <citation type="journal article" date="2016" name="Nat. Commun.">
        <title>Thousands of microbial genomes shed light on interconnected biogeochemical processes in an aquifer system.</title>
        <authorList>
            <person name="Anantharaman K."/>
            <person name="Brown C.T."/>
            <person name="Hug L.A."/>
            <person name="Sharon I."/>
            <person name="Castelle C.J."/>
            <person name="Probst A.J."/>
            <person name="Thomas B.C."/>
            <person name="Singh A."/>
            <person name="Wilkins M.J."/>
            <person name="Karaoz U."/>
            <person name="Brodie E.L."/>
            <person name="Williams K.H."/>
            <person name="Hubbard S.S."/>
            <person name="Banfield J.F."/>
        </authorList>
    </citation>
    <scope>NUCLEOTIDE SEQUENCE [LARGE SCALE GENOMIC DNA]</scope>
</reference>
<comment type="similarity">
    <text evidence="1">Belongs to the isochorismatase family.</text>
</comment>
<comment type="pathway">
    <text evidence="5">Cofactor biosynthesis; nicotinate biosynthesis; nicotinate from nicotinamide: step 1/1.</text>
</comment>
<evidence type="ECO:0000313" key="10">
    <source>
        <dbReference type="Proteomes" id="UP000178656"/>
    </source>
</evidence>
<protein>
    <recommendedName>
        <fullName evidence="6">nicotinamidase</fullName>
        <ecNumber evidence="6">3.5.1.19</ecNumber>
    </recommendedName>
    <alternativeName>
        <fullName evidence="7">Nicotinamide deamidase</fullName>
    </alternativeName>
</protein>
<feature type="domain" description="Isochorismatase-like" evidence="8">
    <location>
        <begin position="4"/>
        <end position="184"/>
    </location>
</feature>
<dbReference type="Pfam" id="PF00857">
    <property type="entry name" value="Isochorismatase"/>
    <property type="match status" value="1"/>
</dbReference>
<dbReference type="Gene3D" id="3.40.50.850">
    <property type="entry name" value="Isochorismatase-like"/>
    <property type="match status" value="1"/>
</dbReference>